<sequence length="201" mass="22403">MPSPFQLEDVGGSSDSPPSINKNQQETPRSSPPKKPPKTSKNRQPTAKRAKLSAAGDQQESSRSSPLKRPIETSKKKQLATKRFKPPIVKKMLSVRSLFVRNSQLRFVAFHVVLAHSPRSSPPSPPLLLERSPSPSPLLGSSSVQSKLRRLKLEIWSDMDPIYHGPKLIQSRCKHCNEVFSIARNLENSHISRQCVCVNQA</sequence>
<feature type="compositionally biased region" description="Polar residues" evidence="1">
    <location>
        <begin position="56"/>
        <end position="65"/>
    </location>
</feature>
<keyword evidence="3" id="KW-1185">Reference proteome</keyword>
<feature type="region of interest" description="Disordered" evidence="1">
    <location>
        <begin position="117"/>
        <end position="141"/>
    </location>
</feature>
<feature type="region of interest" description="Disordered" evidence="1">
    <location>
        <begin position="1"/>
        <end position="83"/>
    </location>
</feature>
<dbReference type="AlphaFoldDB" id="A0A8T0UWE4"/>
<feature type="compositionally biased region" description="Polar residues" evidence="1">
    <location>
        <begin position="13"/>
        <end position="29"/>
    </location>
</feature>
<dbReference type="Proteomes" id="UP000823388">
    <property type="component" value="Chromosome 3K"/>
</dbReference>
<evidence type="ECO:0000313" key="3">
    <source>
        <dbReference type="Proteomes" id="UP000823388"/>
    </source>
</evidence>
<comment type="caution">
    <text evidence="2">The sequence shown here is derived from an EMBL/GenBank/DDBJ whole genome shotgun (WGS) entry which is preliminary data.</text>
</comment>
<gene>
    <name evidence="2" type="ORF">PVAP13_3KG162900</name>
</gene>
<organism evidence="2 3">
    <name type="scientific">Panicum virgatum</name>
    <name type="common">Blackwell switchgrass</name>
    <dbReference type="NCBI Taxonomy" id="38727"/>
    <lineage>
        <taxon>Eukaryota</taxon>
        <taxon>Viridiplantae</taxon>
        <taxon>Streptophyta</taxon>
        <taxon>Embryophyta</taxon>
        <taxon>Tracheophyta</taxon>
        <taxon>Spermatophyta</taxon>
        <taxon>Magnoliopsida</taxon>
        <taxon>Liliopsida</taxon>
        <taxon>Poales</taxon>
        <taxon>Poaceae</taxon>
        <taxon>PACMAD clade</taxon>
        <taxon>Panicoideae</taxon>
        <taxon>Panicodae</taxon>
        <taxon>Paniceae</taxon>
        <taxon>Panicinae</taxon>
        <taxon>Panicum</taxon>
        <taxon>Panicum sect. Hiantes</taxon>
    </lineage>
</organism>
<dbReference type="EMBL" id="CM029041">
    <property type="protein sequence ID" value="KAG2625053.1"/>
    <property type="molecule type" value="Genomic_DNA"/>
</dbReference>
<evidence type="ECO:0000313" key="2">
    <source>
        <dbReference type="EMBL" id="KAG2625053.1"/>
    </source>
</evidence>
<feature type="compositionally biased region" description="Basic residues" evidence="1">
    <location>
        <begin position="35"/>
        <end position="51"/>
    </location>
</feature>
<accession>A0A8T0UWE4</accession>
<evidence type="ECO:0000256" key="1">
    <source>
        <dbReference type="SAM" id="MobiDB-lite"/>
    </source>
</evidence>
<proteinExistence type="predicted"/>
<protein>
    <submittedName>
        <fullName evidence="2">Uncharacterized protein</fullName>
    </submittedName>
</protein>
<reference evidence="2" key="1">
    <citation type="submission" date="2020-05" db="EMBL/GenBank/DDBJ databases">
        <title>WGS assembly of Panicum virgatum.</title>
        <authorList>
            <person name="Lovell J.T."/>
            <person name="Jenkins J."/>
            <person name="Shu S."/>
            <person name="Juenger T.E."/>
            <person name="Schmutz J."/>
        </authorList>
    </citation>
    <scope>NUCLEOTIDE SEQUENCE</scope>
    <source>
        <strain evidence="2">AP13</strain>
    </source>
</reference>
<feature type="compositionally biased region" description="Low complexity" evidence="1">
    <location>
        <begin position="127"/>
        <end position="141"/>
    </location>
</feature>
<name>A0A8T0UWE4_PANVG</name>